<reference evidence="2 3" key="1">
    <citation type="submission" date="2019-07" db="EMBL/GenBank/DDBJ databases">
        <title>Deep subsurface shale carbon reservoir microbial communities from Ohio and West Virginia, USA.</title>
        <authorList>
            <person name="Wrighton K."/>
        </authorList>
    </citation>
    <scope>NUCLEOTIDE SEQUENCE [LARGE SCALE GENOMIC DNA]</scope>
    <source>
        <strain evidence="2 3">NP_8Ht</strain>
    </source>
</reference>
<accession>A0A5S5B3T3</accession>
<dbReference type="EMBL" id="VNHQ01000014">
    <property type="protein sequence ID" value="TYP61519.1"/>
    <property type="molecule type" value="Genomic_DNA"/>
</dbReference>
<dbReference type="AlphaFoldDB" id="A0A5S5B3T3"/>
<evidence type="ECO:0000313" key="2">
    <source>
        <dbReference type="EMBL" id="TYP61519.1"/>
    </source>
</evidence>
<keyword evidence="1" id="KW-0472">Membrane</keyword>
<organism evidence="2 3">
    <name type="scientific">Stutzerimonas stutzeri</name>
    <name type="common">Pseudomonas stutzeri</name>
    <dbReference type="NCBI Taxonomy" id="316"/>
    <lineage>
        <taxon>Bacteria</taxon>
        <taxon>Pseudomonadati</taxon>
        <taxon>Pseudomonadota</taxon>
        <taxon>Gammaproteobacteria</taxon>
        <taxon>Pseudomonadales</taxon>
        <taxon>Pseudomonadaceae</taxon>
        <taxon>Stutzerimonas</taxon>
    </lineage>
</organism>
<name>A0A5S5B3T3_STUST</name>
<keyword evidence="1" id="KW-0812">Transmembrane</keyword>
<proteinExistence type="predicted"/>
<sequence>MPNNLAQKTLKSVSEKTDKRTLIWLWMFISKYFSAIPIGSYGMPGMIEKIQKALYEIHPAIIEQQRQANLLEASFYTWIKDDIEQLAWLTEKLINFTNPSTPILQSMHNNRDYVIGLLDLANSTTIINYDSRAINEYIIKSRQSKKELVHQIKNEWEKHNNEKKVLEWFNDKKEPVRLEAGWHVFKKQFSNLAQHRAEFTNYQELLYVFDSNNVPTIDRLYFLSSAKKRCSKLKNKEKYKGEKVQCNVEISPSAANKLKKLSAKHQLSQAAVIEILLNKEYETNTFIPEALGSVRKYCGRRRSV</sequence>
<dbReference type="RefSeq" id="WP_187433576.1">
    <property type="nucleotide sequence ID" value="NZ_VNHQ01000014.1"/>
</dbReference>
<dbReference type="Proteomes" id="UP000324282">
    <property type="component" value="Unassembled WGS sequence"/>
</dbReference>
<evidence type="ECO:0000256" key="1">
    <source>
        <dbReference type="SAM" id="Phobius"/>
    </source>
</evidence>
<evidence type="ECO:0000313" key="3">
    <source>
        <dbReference type="Proteomes" id="UP000324282"/>
    </source>
</evidence>
<keyword evidence="1" id="KW-1133">Transmembrane helix</keyword>
<protein>
    <submittedName>
        <fullName evidence="2">Uncharacterized protein</fullName>
    </submittedName>
</protein>
<comment type="caution">
    <text evidence="2">The sequence shown here is derived from an EMBL/GenBank/DDBJ whole genome shotgun (WGS) entry which is preliminary data.</text>
</comment>
<feature type="transmembrane region" description="Helical" evidence="1">
    <location>
        <begin position="21"/>
        <end position="43"/>
    </location>
</feature>
<gene>
    <name evidence="2" type="ORF">A9A72_124255</name>
</gene>